<dbReference type="EMBL" id="JAIWYP010000010">
    <property type="protein sequence ID" value="KAH3751306.1"/>
    <property type="molecule type" value="Genomic_DNA"/>
</dbReference>
<evidence type="ECO:0000256" key="1">
    <source>
        <dbReference type="SAM" id="MobiDB-lite"/>
    </source>
</evidence>
<reference evidence="2" key="1">
    <citation type="journal article" date="2019" name="bioRxiv">
        <title>The Genome of the Zebra Mussel, Dreissena polymorpha: A Resource for Invasive Species Research.</title>
        <authorList>
            <person name="McCartney M.A."/>
            <person name="Auch B."/>
            <person name="Kono T."/>
            <person name="Mallez S."/>
            <person name="Zhang Y."/>
            <person name="Obille A."/>
            <person name="Becker A."/>
            <person name="Abrahante J.E."/>
            <person name="Garbe J."/>
            <person name="Badalamenti J.P."/>
            <person name="Herman A."/>
            <person name="Mangelson H."/>
            <person name="Liachko I."/>
            <person name="Sullivan S."/>
            <person name="Sone E.D."/>
            <person name="Koren S."/>
            <person name="Silverstein K.A.T."/>
            <person name="Beckman K.B."/>
            <person name="Gohl D.M."/>
        </authorList>
    </citation>
    <scope>NUCLEOTIDE SEQUENCE</scope>
    <source>
        <strain evidence="2">Duluth1</strain>
        <tissue evidence="2">Whole animal</tissue>
    </source>
</reference>
<feature type="compositionally biased region" description="Polar residues" evidence="1">
    <location>
        <begin position="19"/>
        <end position="28"/>
    </location>
</feature>
<organism evidence="2 3">
    <name type="scientific">Dreissena polymorpha</name>
    <name type="common">Zebra mussel</name>
    <name type="synonym">Mytilus polymorpha</name>
    <dbReference type="NCBI Taxonomy" id="45954"/>
    <lineage>
        <taxon>Eukaryota</taxon>
        <taxon>Metazoa</taxon>
        <taxon>Spiralia</taxon>
        <taxon>Lophotrochozoa</taxon>
        <taxon>Mollusca</taxon>
        <taxon>Bivalvia</taxon>
        <taxon>Autobranchia</taxon>
        <taxon>Heteroconchia</taxon>
        <taxon>Euheterodonta</taxon>
        <taxon>Imparidentia</taxon>
        <taxon>Neoheterodontei</taxon>
        <taxon>Myida</taxon>
        <taxon>Dreissenoidea</taxon>
        <taxon>Dreissenidae</taxon>
        <taxon>Dreissena</taxon>
    </lineage>
</organism>
<protein>
    <submittedName>
        <fullName evidence="2">Uncharacterized protein</fullName>
    </submittedName>
</protein>
<name>A0A9D4DM90_DREPO</name>
<comment type="caution">
    <text evidence="2">The sequence shown here is derived from an EMBL/GenBank/DDBJ whole genome shotgun (WGS) entry which is preliminary data.</text>
</comment>
<evidence type="ECO:0000313" key="3">
    <source>
        <dbReference type="Proteomes" id="UP000828390"/>
    </source>
</evidence>
<proteinExistence type="predicted"/>
<reference evidence="2" key="2">
    <citation type="submission" date="2020-11" db="EMBL/GenBank/DDBJ databases">
        <authorList>
            <person name="McCartney M.A."/>
            <person name="Auch B."/>
            <person name="Kono T."/>
            <person name="Mallez S."/>
            <person name="Becker A."/>
            <person name="Gohl D.M."/>
            <person name="Silverstein K.A.T."/>
            <person name="Koren S."/>
            <person name="Bechman K.B."/>
            <person name="Herman A."/>
            <person name="Abrahante J.E."/>
            <person name="Garbe J."/>
        </authorList>
    </citation>
    <scope>NUCLEOTIDE SEQUENCE</scope>
    <source>
        <strain evidence="2">Duluth1</strain>
        <tissue evidence="2">Whole animal</tissue>
    </source>
</reference>
<gene>
    <name evidence="2" type="ORF">DPMN_185859</name>
</gene>
<evidence type="ECO:0000313" key="2">
    <source>
        <dbReference type="EMBL" id="KAH3751306.1"/>
    </source>
</evidence>
<accession>A0A9D4DM90</accession>
<keyword evidence="3" id="KW-1185">Reference proteome</keyword>
<feature type="region of interest" description="Disordered" evidence="1">
    <location>
        <begin position="1"/>
        <end position="28"/>
    </location>
</feature>
<dbReference type="Proteomes" id="UP000828390">
    <property type="component" value="Unassembled WGS sequence"/>
</dbReference>
<sequence>MLETFANSLDPDEMPHNVASHQDPNHQTINVASRVFTRQNVDDGRRKMDDGQKAITKAHHEHVVLSALVGEKDTKGCHDAVN</sequence>
<dbReference type="AlphaFoldDB" id="A0A9D4DM90"/>